<dbReference type="PROSITE" id="PS00737">
    <property type="entry name" value="THIOLASE_2"/>
    <property type="match status" value="1"/>
</dbReference>
<evidence type="ECO:0000256" key="3">
    <source>
        <dbReference type="ARBA" id="ARBA00023315"/>
    </source>
</evidence>
<dbReference type="InterPro" id="IPR020616">
    <property type="entry name" value="Thiolase_N"/>
</dbReference>
<dbReference type="InterPro" id="IPR016039">
    <property type="entry name" value="Thiolase-like"/>
</dbReference>
<accession>A0ABY5PHE6</accession>
<dbReference type="Gene3D" id="3.40.47.10">
    <property type="match status" value="2"/>
</dbReference>
<dbReference type="PIRSF" id="PIRSF000429">
    <property type="entry name" value="Ac-CoA_Ac_transf"/>
    <property type="match status" value="1"/>
</dbReference>
<evidence type="ECO:0000256" key="4">
    <source>
        <dbReference type="RuleBase" id="RU003557"/>
    </source>
</evidence>
<reference evidence="8" key="1">
    <citation type="submission" date="2021-11" db="EMBL/GenBank/DDBJ databases">
        <title>Cultivation dependent microbiological survey of springs from the worlds oldest radium mine currently devoted to the extraction of radon-saturated water.</title>
        <authorList>
            <person name="Kapinusova G."/>
            <person name="Smrhova T."/>
            <person name="Strejcek M."/>
            <person name="Suman J."/>
            <person name="Jani K."/>
            <person name="Pajer P."/>
            <person name="Uhlik O."/>
        </authorList>
    </citation>
    <scope>NUCLEOTIDE SEQUENCE [LARGE SCALE GENOMIC DNA]</scope>
    <source>
        <strain evidence="8">J379</strain>
    </source>
</reference>
<evidence type="ECO:0000313" key="8">
    <source>
        <dbReference type="Proteomes" id="UP001058860"/>
    </source>
</evidence>
<organism evidence="7 8">
    <name type="scientific">Svornostia abyssi</name>
    <dbReference type="NCBI Taxonomy" id="2898438"/>
    <lineage>
        <taxon>Bacteria</taxon>
        <taxon>Bacillati</taxon>
        <taxon>Actinomycetota</taxon>
        <taxon>Thermoleophilia</taxon>
        <taxon>Solirubrobacterales</taxon>
        <taxon>Baekduiaceae</taxon>
        <taxon>Svornostia</taxon>
    </lineage>
</organism>
<dbReference type="PROSITE" id="PS00098">
    <property type="entry name" value="THIOLASE_1"/>
    <property type="match status" value="1"/>
</dbReference>
<proteinExistence type="inferred from homology"/>
<dbReference type="Pfam" id="PF00108">
    <property type="entry name" value="Thiolase_N"/>
    <property type="match status" value="1"/>
</dbReference>
<dbReference type="EMBL" id="CP088295">
    <property type="protein sequence ID" value="UUY04022.1"/>
    <property type="molecule type" value="Genomic_DNA"/>
</dbReference>
<feature type="domain" description="Thiolase C-terminal" evidence="6">
    <location>
        <begin position="283"/>
        <end position="404"/>
    </location>
</feature>
<dbReference type="NCBIfam" id="TIGR01930">
    <property type="entry name" value="AcCoA-C-Actrans"/>
    <property type="match status" value="1"/>
</dbReference>
<evidence type="ECO:0000259" key="6">
    <source>
        <dbReference type="Pfam" id="PF02803"/>
    </source>
</evidence>
<feature type="domain" description="Thiolase N-terminal" evidence="5">
    <location>
        <begin position="7"/>
        <end position="232"/>
    </location>
</feature>
<dbReference type="CDD" id="cd00751">
    <property type="entry name" value="thiolase"/>
    <property type="match status" value="1"/>
</dbReference>
<dbReference type="Proteomes" id="UP001058860">
    <property type="component" value="Chromosome"/>
</dbReference>
<dbReference type="SUPFAM" id="SSF53901">
    <property type="entry name" value="Thiolase-like"/>
    <property type="match status" value="2"/>
</dbReference>
<dbReference type="Pfam" id="PF02803">
    <property type="entry name" value="Thiolase_C"/>
    <property type="match status" value="1"/>
</dbReference>
<dbReference type="RefSeq" id="WP_353864520.1">
    <property type="nucleotide sequence ID" value="NZ_CP088295.1"/>
</dbReference>
<evidence type="ECO:0000256" key="1">
    <source>
        <dbReference type="ARBA" id="ARBA00010982"/>
    </source>
</evidence>
<dbReference type="InterPro" id="IPR020615">
    <property type="entry name" value="Thiolase_acyl_enz_int_AS"/>
</dbReference>
<dbReference type="InterPro" id="IPR020610">
    <property type="entry name" value="Thiolase_AS"/>
</dbReference>
<dbReference type="PROSITE" id="PS00099">
    <property type="entry name" value="THIOLASE_3"/>
    <property type="match status" value="1"/>
</dbReference>
<keyword evidence="3 4" id="KW-0012">Acyltransferase</keyword>
<dbReference type="InterPro" id="IPR002155">
    <property type="entry name" value="Thiolase"/>
</dbReference>
<dbReference type="PANTHER" id="PTHR43365:SF1">
    <property type="entry name" value="ACETYL-COA C-ACYLTRANSFERASE"/>
    <property type="match status" value="1"/>
</dbReference>
<dbReference type="InterPro" id="IPR020613">
    <property type="entry name" value="Thiolase_CS"/>
</dbReference>
<dbReference type="GO" id="GO:0003985">
    <property type="term" value="F:acetyl-CoA C-acetyltransferase activity"/>
    <property type="evidence" value="ECO:0007669"/>
    <property type="project" value="UniProtKB-EC"/>
</dbReference>
<dbReference type="InterPro" id="IPR020617">
    <property type="entry name" value="Thiolase_C"/>
</dbReference>
<sequence>MGSTDAYVFDAIRTPRGKGKHNGSLHGTKPVDLVVGLMHETLIRNDQLDPNRVDDVVLGVVSPVGDQGADIAKTAALKAGLPDTVAGVQLNRFCASGLEAVNIAAQKVASGWEDLVFAGGVESMSRVPMGSDGGAWAMDPETAYDTSFVPQGVSADLIATVEEFSREDVDAYAARSQELASTAQAEGRFKKSVVPVKDINDQIVLDHDEFIRPGTTVETLGNLKPSFEVMGEMGGFDAVALQKYHWVEKINHVHTPGNSSGIVDGASLVTIGNEKTGNELGLTPRARILATAVSGADATIMLTGPAPASKKALAKAGITVDQLDLVEINEAFAAVVLRFVKDMGLDMEKVNVNGGAIAMGHPLGATGGMILGTIIDELERTGGRYGLCTLCVGGGMGIATVLERI</sequence>
<dbReference type="PANTHER" id="PTHR43365">
    <property type="entry name" value="BLR7806 PROTEIN"/>
    <property type="match status" value="1"/>
</dbReference>
<name>A0ABY5PHE6_9ACTN</name>
<keyword evidence="2 4" id="KW-0808">Transferase</keyword>
<evidence type="ECO:0000256" key="2">
    <source>
        <dbReference type="ARBA" id="ARBA00022679"/>
    </source>
</evidence>
<dbReference type="NCBIfam" id="NF006090">
    <property type="entry name" value="PRK08242.1"/>
    <property type="match status" value="1"/>
</dbReference>
<comment type="similarity">
    <text evidence="1 4">Belongs to the thiolase-like superfamily. Thiolase family.</text>
</comment>
<evidence type="ECO:0000313" key="7">
    <source>
        <dbReference type="EMBL" id="UUY04022.1"/>
    </source>
</evidence>
<keyword evidence="8" id="KW-1185">Reference proteome</keyword>
<evidence type="ECO:0000259" key="5">
    <source>
        <dbReference type="Pfam" id="PF00108"/>
    </source>
</evidence>
<protein>
    <submittedName>
        <fullName evidence="7">Acetyl-CoA C-acetyltransferase</fullName>
        <ecNumber evidence="7">2.3.1.9</ecNumber>
    </submittedName>
</protein>
<gene>
    <name evidence="7" type="ORF">LRS13_00385</name>
</gene>
<dbReference type="EC" id="2.3.1.9" evidence="7"/>